<evidence type="ECO:0000313" key="3">
    <source>
        <dbReference type="Proteomes" id="UP001199631"/>
    </source>
</evidence>
<proteinExistence type="predicted"/>
<evidence type="ECO:0008006" key="4">
    <source>
        <dbReference type="Google" id="ProtNLM"/>
    </source>
</evidence>
<dbReference type="AlphaFoldDB" id="A0AAW5B5F2"/>
<feature type="region of interest" description="Disordered" evidence="1">
    <location>
        <begin position="1"/>
        <end position="68"/>
    </location>
</feature>
<feature type="compositionally biased region" description="Acidic residues" evidence="1">
    <location>
        <begin position="38"/>
        <end position="48"/>
    </location>
</feature>
<protein>
    <recommendedName>
        <fullName evidence="4">YfhD family protein</fullName>
    </recommendedName>
</protein>
<organism evidence="2 3">
    <name type="scientific">Oceanobacillus jordanicus</name>
    <dbReference type="NCBI Taxonomy" id="2867266"/>
    <lineage>
        <taxon>Bacteria</taxon>
        <taxon>Bacillati</taxon>
        <taxon>Bacillota</taxon>
        <taxon>Bacilli</taxon>
        <taxon>Bacillales</taxon>
        <taxon>Bacillaceae</taxon>
        <taxon>Oceanobacillus</taxon>
    </lineage>
</organism>
<accession>A0AAW5B5F2</accession>
<dbReference type="EMBL" id="JAIFZM010000006">
    <property type="protein sequence ID" value="MCG3419255.1"/>
    <property type="molecule type" value="Genomic_DNA"/>
</dbReference>
<gene>
    <name evidence="2" type="ORF">K3T81_08835</name>
</gene>
<keyword evidence="3" id="KW-1185">Reference proteome</keyword>
<evidence type="ECO:0000256" key="1">
    <source>
        <dbReference type="SAM" id="MobiDB-lite"/>
    </source>
</evidence>
<feature type="compositionally biased region" description="Basic and acidic residues" evidence="1">
    <location>
        <begin position="1"/>
        <end position="36"/>
    </location>
</feature>
<sequence>MDLKKKEERSPENEVKNRKSEKRTELDSFEDQKFVDDIPMDDLNAEMDEEKKKKKTKNTSQSEKKNIN</sequence>
<comment type="caution">
    <text evidence="2">The sequence shown here is derived from an EMBL/GenBank/DDBJ whole genome shotgun (WGS) entry which is preliminary data.</text>
</comment>
<dbReference type="Proteomes" id="UP001199631">
    <property type="component" value="Unassembled WGS sequence"/>
</dbReference>
<evidence type="ECO:0000313" key="2">
    <source>
        <dbReference type="EMBL" id="MCG3419255.1"/>
    </source>
</evidence>
<name>A0AAW5B5F2_9BACI</name>
<reference evidence="2 3" key="1">
    <citation type="journal article" date="2022" name="Evol. Bioinform. Online">
        <title>Draft Genome Sequence of Oceanobacillus jordanicus Strain GSFE11, a Halotolerant Plant Growth-Promoting Bacterial Endophyte Isolated From the Jordan Valley.</title>
        <authorList>
            <person name="Alhindi T."/>
            <person name="Albdaiwi R."/>
        </authorList>
    </citation>
    <scope>NUCLEOTIDE SEQUENCE [LARGE SCALE GENOMIC DNA]</scope>
    <source>
        <strain evidence="2 3">GSFE11</strain>
    </source>
</reference>